<proteinExistence type="predicted"/>
<evidence type="ECO:0000313" key="3">
    <source>
        <dbReference type="Proteomes" id="UP000271974"/>
    </source>
</evidence>
<dbReference type="AlphaFoldDB" id="A0A3S1B7I3"/>
<keyword evidence="3" id="KW-1185">Reference proteome</keyword>
<accession>A0A3S1B7I3</accession>
<feature type="compositionally biased region" description="Basic and acidic residues" evidence="1">
    <location>
        <begin position="88"/>
        <end position="97"/>
    </location>
</feature>
<protein>
    <submittedName>
        <fullName evidence="2">Uncharacterized protein</fullName>
    </submittedName>
</protein>
<comment type="caution">
    <text evidence="2">The sequence shown here is derived from an EMBL/GenBank/DDBJ whole genome shotgun (WGS) entry which is preliminary data.</text>
</comment>
<evidence type="ECO:0000313" key="2">
    <source>
        <dbReference type="EMBL" id="RUS77850.1"/>
    </source>
</evidence>
<feature type="compositionally biased region" description="Polar residues" evidence="1">
    <location>
        <begin position="229"/>
        <end position="240"/>
    </location>
</feature>
<name>A0A3S1B7I3_ELYCH</name>
<organism evidence="2 3">
    <name type="scientific">Elysia chlorotica</name>
    <name type="common">Eastern emerald elysia</name>
    <name type="synonym">Sea slug</name>
    <dbReference type="NCBI Taxonomy" id="188477"/>
    <lineage>
        <taxon>Eukaryota</taxon>
        <taxon>Metazoa</taxon>
        <taxon>Spiralia</taxon>
        <taxon>Lophotrochozoa</taxon>
        <taxon>Mollusca</taxon>
        <taxon>Gastropoda</taxon>
        <taxon>Heterobranchia</taxon>
        <taxon>Euthyneura</taxon>
        <taxon>Panpulmonata</taxon>
        <taxon>Sacoglossa</taxon>
        <taxon>Placobranchoidea</taxon>
        <taxon>Plakobranchidae</taxon>
        <taxon>Elysia</taxon>
    </lineage>
</organism>
<sequence length="255" mass="27582">MKTKVERIAKNSASNMSKRRGAPSDQEFSTSATASPVMKRKTSKKQAEQEISPKGCTSLKHDNVNGAIGKQLVRQQKNNAGNILPVAKTKENKDSRALGKQRVNSPSPVGKDKKCVTSPSSTEKPASQARKRLSPESNLSQSTQPKVQKLQTDEKRKEDENKKKSVRSNKNAKALQSKVRGENNAKDLKSSKKSVKGKSQPSDKTASHSKAVDASDPMAMLMMMEGSVENLSEKSGSNFISSSLSPSPSLTKPST</sequence>
<feature type="non-terminal residue" evidence="2">
    <location>
        <position position="255"/>
    </location>
</feature>
<feature type="region of interest" description="Disordered" evidence="1">
    <location>
        <begin position="1"/>
        <end position="255"/>
    </location>
</feature>
<feature type="compositionally biased region" description="Basic and acidic residues" evidence="1">
    <location>
        <begin position="151"/>
        <end position="163"/>
    </location>
</feature>
<evidence type="ECO:0000256" key="1">
    <source>
        <dbReference type="SAM" id="MobiDB-lite"/>
    </source>
</evidence>
<gene>
    <name evidence="2" type="ORF">EGW08_014402</name>
</gene>
<reference evidence="2 3" key="1">
    <citation type="submission" date="2019-01" db="EMBL/GenBank/DDBJ databases">
        <title>A draft genome assembly of the solar-powered sea slug Elysia chlorotica.</title>
        <authorList>
            <person name="Cai H."/>
            <person name="Li Q."/>
            <person name="Fang X."/>
            <person name="Li J."/>
            <person name="Curtis N.E."/>
            <person name="Altenburger A."/>
            <person name="Shibata T."/>
            <person name="Feng M."/>
            <person name="Maeda T."/>
            <person name="Schwartz J.A."/>
            <person name="Shigenobu S."/>
            <person name="Lundholm N."/>
            <person name="Nishiyama T."/>
            <person name="Yang H."/>
            <person name="Hasebe M."/>
            <person name="Li S."/>
            <person name="Pierce S.K."/>
            <person name="Wang J."/>
        </authorList>
    </citation>
    <scope>NUCLEOTIDE SEQUENCE [LARGE SCALE GENOMIC DNA]</scope>
    <source>
        <strain evidence="2">EC2010</strain>
        <tissue evidence="2">Whole organism of an adult</tissue>
    </source>
</reference>
<dbReference type="EMBL" id="RQTK01000547">
    <property type="protein sequence ID" value="RUS77850.1"/>
    <property type="molecule type" value="Genomic_DNA"/>
</dbReference>
<feature type="compositionally biased region" description="Polar residues" evidence="1">
    <location>
        <begin position="135"/>
        <end position="150"/>
    </location>
</feature>
<dbReference type="Proteomes" id="UP000271974">
    <property type="component" value="Unassembled WGS sequence"/>
</dbReference>
<feature type="compositionally biased region" description="Basic and acidic residues" evidence="1">
    <location>
        <begin position="179"/>
        <end position="190"/>
    </location>
</feature>
<feature type="compositionally biased region" description="Low complexity" evidence="1">
    <location>
        <begin position="241"/>
        <end position="255"/>
    </location>
</feature>